<gene>
    <name evidence="2" type="ORF">DERYTH_LOCUS23942</name>
</gene>
<evidence type="ECO:0000256" key="1">
    <source>
        <dbReference type="SAM" id="MobiDB-lite"/>
    </source>
</evidence>
<comment type="caution">
    <text evidence="2">The sequence shown here is derived from an EMBL/GenBank/DDBJ whole genome shotgun (WGS) entry which is preliminary data.</text>
</comment>
<evidence type="ECO:0000313" key="2">
    <source>
        <dbReference type="EMBL" id="CAG8803702.1"/>
    </source>
</evidence>
<dbReference type="EMBL" id="CAJVPY010038197">
    <property type="protein sequence ID" value="CAG8803702.1"/>
    <property type="molecule type" value="Genomic_DNA"/>
</dbReference>
<name>A0A9N9PB20_9GLOM</name>
<feature type="non-terminal residue" evidence="2">
    <location>
        <position position="1"/>
    </location>
</feature>
<proteinExistence type="predicted"/>
<accession>A0A9N9PB20</accession>
<sequence length="136" mass="15396">FFSYGIILKVSSPTASLQSSTSFPQSFLTSFSPMTSSNCVRPHTTLRSEVEDLNARVEELEAELKTVKEELETFKNPGTTSLRTILNEMSLKLLKDSEEDAKKKANEIKRKKEIAAQKQIKREAKKEQAEKAKKEN</sequence>
<dbReference type="AlphaFoldDB" id="A0A9N9PB20"/>
<reference evidence="2" key="1">
    <citation type="submission" date="2021-06" db="EMBL/GenBank/DDBJ databases">
        <authorList>
            <person name="Kallberg Y."/>
            <person name="Tangrot J."/>
            <person name="Rosling A."/>
        </authorList>
    </citation>
    <scope>NUCLEOTIDE SEQUENCE</scope>
    <source>
        <strain evidence="2">MA453B</strain>
    </source>
</reference>
<organism evidence="2 3">
    <name type="scientific">Dentiscutata erythropus</name>
    <dbReference type="NCBI Taxonomy" id="1348616"/>
    <lineage>
        <taxon>Eukaryota</taxon>
        <taxon>Fungi</taxon>
        <taxon>Fungi incertae sedis</taxon>
        <taxon>Mucoromycota</taxon>
        <taxon>Glomeromycotina</taxon>
        <taxon>Glomeromycetes</taxon>
        <taxon>Diversisporales</taxon>
        <taxon>Gigasporaceae</taxon>
        <taxon>Dentiscutata</taxon>
    </lineage>
</organism>
<dbReference type="Proteomes" id="UP000789405">
    <property type="component" value="Unassembled WGS sequence"/>
</dbReference>
<evidence type="ECO:0000313" key="3">
    <source>
        <dbReference type="Proteomes" id="UP000789405"/>
    </source>
</evidence>
<keyword evidence="3" id="KW-1185">Reference proteome</keyword>
<feature type="region of interest" description="Disordered" evidence="1">
    <location>
        <begin position="113"/>
        <end position="136"/>
    </location>
</feature>
<protein>
    <submittedName>
        <fullName evidence="2">3168_t:CDS:1</fullName>
    </submittedName>
</protein>